<dbReference type="PROSITE" id="PS00716">
    <property type="entry name" value="SIGMA70_2"/>
    <property type="match status" value="1"/>
</dbReference>
<dbReference type="NCBIfam" id="TIGR02937">
    <property type="entry name" value="sigma70-ECF"/>
    <property type="match status" value="1"/>
</dbReference>
<dbReference type="InterPro" id="IPR036388">
    <property type="entry name" value="WH-like_DNA-bd_sf"/>
</dbReference>
<evidence type="ECO:0000259" key="8">
    <source>
        <dbReference type="PROSITE" id="PS00716"/>
    </source>
</evidence>
<evidence type="ECO:0000313" key="9">
    <source>
        <dbReference type="EMBL" id="NMF90528.1"/>
    </source>
</evidence>
<dbReference type="SUPFAM" id="SSF88659">
    <property type="entry name" value="Sigma3 and sigma4 domains of RNA polymerase sigma factors"/>
    <property type="match status" value="2"/>
</dbReference>
<feature type="domain" description="RNA polymerase sigma-70" evidence="8">
    <location>
        <begin position="270"/>
        <end position="296"/>
    </location>
</feature>
<dbReference type="Pfam" id="PF00140">
    <property type="entry name" value="Sigma70_r1_2"/>
    <property type="match status" value="1"/>
</dbReference>
<comment type="subcellular location">
    <subcellularLocation>
        <location evidence="6">Cytoplasm</location>
    </subcellularLocation>
</comment>
<dbReference type="Gene3D" id="1.10.10.10">
    <property type="entry name" value="Winged helix-like DNA-binding domain superfamily/Winged helix DNA-binding domain"/>
    <property type="match status" value="2"/>
</dbReference>
<dbReference type="Gene3D" id="1.10.601.10">
    <property type="entry name" value="RNA Polymerase Primary Sigma Factor"/>
    <property type="match status" value="1"/>
</dbReference>
<dbReference type="InterPro" id="IPR007627">
    <property type="entry name" value="RNA_pol_sigma70_r2"/>
</dbReference>
<evidence type="ECO:0000256" key="6">
    <source>
        <dbReference type="HAMAP-Rule" id="MF_00959"/>
    </source>
</evidence>
<evidence type="ECO:0000256" key="5">
    <source>
        <dbReference type="ARBA" id="ARBA00023163"/>
    </source>
</evidence>
<comment type="similarity">
    <text evidence="6">Belongs to the sigma-70 factor family. RpoS subfamily.</text>
</comment>
<dbReference type="InterPro" id="IPR007630">
    <property type="entry name" value="RNA_pol_sigma70_r4"/>
</dbReference>
<protein>
    <recommendedName>
        <fullName evidence="6">RNA polymerase sigma factor RpoS</fullName>
    </recommendedName>
    <alternativeName>
        <fullName evidence="6">Sigma S</fullName>
    </alternativeName>
    <alternativeName>
        <fullName evidence="6">Sigma-38</fullName>
    </alternativeName>
</protein>
<gene>
    <name evidence="6 9" type="primary">rpoS</name>
    <name evidence="9" type="ORF">GPA26_18830</name>
</gene>
<dbReference type="InterPro" id="IPR000943">
    <property type="entry name" value="RNA_pol_sigma70"/>
</dbReference>
<feature type="region of interest" description="Sigma-70 factor domain-2" evidence="6">
    <location>
        <begin position="77"/>
        <end position="147"/>
    </location>
</feature>
<comment type="caution">
    <text evidence="9">The sequence shown here is derived from an EMBL/GenBank/DDBJ whole genome shotgun (WGS) entry which is preliminary data.</text>
</comment>
<dbReference type="EMBL" id="WTVR01000044">
    <property type="protein sequence ID" value="NMF90528.1"/>
    <property type="molecule type" value="Genomic_DNA"/>
</dbReference>
<keyword evidence="1 6" id="KW-0963">Cytoplasm</keyword>
<keyword evidence="5 6" id="KW-0804">Transcription</keyword>
<sequence>MYDPASHDDVESQEPDLPLEVEVFVERAAPAFENEFLSDVTQIYLNEIGANPLLTADEEAALARRVRTGDFQARQTMIERNLRLVVNIAKHYLNRGIPLLDLVEEGNLGLMHALEKFDPERGFRFSTYATWWIRQNIERAIMNQSRTIRLPVHVVKELNQVLRAQRSLEAAGNGEFTLEQVATMLDKSVDEVRAILSLSEHTASLDAPLDIDPTLSIGESLADDQAASPDLSIQDAEVEALIREWIGMLNEKQRLVIRHRYGLDECEVMTLEELAARLSLTRERVRQIQLEALSQLRRTVKRRGISRDELL</sequence>
<keyword evidence="2 6" id="KW-0805">Transcription regulation</keyword>
<proteinExistence type="inferred from homology"/>
<name>A0ABX1MRX1_9RHOO</name>
<reference evidence="9 10" key="1">
    <citation type="submission" date="2019-12" db="EMBL/GenBank/DDBJ databases">
        <title>Comparative genomics gives insights into the taxonomy of the Azoarcus-Aromatoleum group and reveals separate origins of nif in the plant-associated Azoarcus and non-plant-associated Aromatoleum sub-groups.</title>
        <authorList>
            <person name="Lafos M."/>
            <person name="Maluk M."/>
            <person name="Batista M."/>
            <person name="Junghare M."/>
            <person name="Carmona M."/>
            <person name="Faoro H."/>
            <person name="Cruz L.M."/>
            <person name="Battistoni F."/>
            <person name="De Souza E."/>
            <person name="Pedrosa F."/>
            <person name="Chen W.-M."/>
            <person name="Poole P.S."/>
            <person name="Dixon R.A."/>
            <person name="James E.K."/>
        </authorList>
    </citation>
    <scope>NUCLEOTIDE SEQUENCE [LARGE SCALE GENOMIC DNA]</scope>
    <source>
        <strain evidence="9 10">ToN1</strain>
    </source>
</reference>
<dbReference type="InterPro" id="IPR009042">
    <property type="entry name" value="RNA_pol_sigma70_r1_2"/>
</dbReference>
<evidence type="ECO:0000256" key="3">
    <source>
        <dbReference type="ARBA" id="ARBA00023082"/>
    </source>
</evidence>
<feature type="short sequence motif" description="Interaction with polymerase core subunit RpoC" evidence="6">
    <location>
        <begin position="101"/>
        <end position="104"/>
    </location>
</feature>
<dbReference type="InterPro" id="IPR012761">
    <property type="entry name" value="RNA_pol_sigma_RpoS"/>
</dbReference>
<keyword evidence="3 6" id="KW-0731">Sigma factor</keyword>
<dbReference type="PROSITE" id="PS00715">
    <property type="entry name" value="SIGMA70_1"/>
    <property type="match status" value="1"/>
</dbReference>
<feature type="DNA-binding region" description="H-T-H motif" evidence="6">
    <location>
        <begin position="271"/>
        <end position="290"/>
    </location>
</feature>
<dbReference type="PANTHER" id="PTHR30603">
    <property type="entry name" value="RNA POLYMERASE SIGMA FACTOR RPO"/>
    <property type="match status" value="1"/>
</dbReference>
<keyword evidence="10" id="KW-1185">Reference proteome</keyword>
<dbReference type="InterPro" id="IPR007624">
    <property type="entry name" value="RNA_pol_sigma70_r3"/>
</dbReference>
<feature type="region of interest" description="Sigma-70 factor domain-1" evidence="6">
    <location>
        <begin position="39"/>
        <end position="72"/>
    </location>
</feature>
<feature type="region of interest" description="Sigma-70 factor domain-3" evidence="6">
    <location>
        <begin position="157"/>
        <end position="232"/>
    </location>
</feature>
<dbReference type="InterPro" id="IPR014284">
    <property type="entry name" value="RNA_pol_sigma-70_dom"/>
</dbReference>
<evidence type="ECO:0000256" key="2">
    <source>
        <dbReference type="ARBA" id="ARBA00023015"/>
    </source>
</evidence>
<feature type="domain" description="RNA polymerase sigma-70" evidence="7">
    <location>
        <begin position="101"/>
        <end position="114"/>
    </location>
</feature>
<evidence type="ECO:0000256" key="4">
    <source>
        <dbReference type="ARBA" id="ARBA00023125"/>
    </source>
</evidence>
<dbReference type="Pfam" id="PF04539">
    <property type="entry name" value="Sigma70_r3"/>
    <property type="match status" value="1"/>
</dbReference>
<organism evidence="9 10">
    <name type="scientific">Aromatoleum petrolei</name>
    <dbReference type="NCBI Taxonomy" id="76116"/>
    <lineage>
        <taxon>Bacteria</taxon>
        <taxon>Pseudomonadati</taxon>
        <taxon>Pseudomonadota</taxon>
        <taxon>Betaproteobacteria</taxon>
        <taxon>Rhodocyclales</taxon>
        <taxon>Rhodocyclaceae</taxon>
        <taxon>Aromatoleum</taxon>
    </lineage>
</organism>
<dbReference type="PANTHER" id="PTHR30603:SF67">
    <property type="entry name" value="RNA POLYMERASE SIGMA FACTOR RPOS"/>
    <property type="match status" value="1"/>
</dbReference>
<dbReference type="Pfam" id="PF04545">
    <property type="entry name" value="Sigma70_r4"/>
    <property type="match status" value="1"/>
</dbReference>
<evidence type="ECO:0000259" key="7">
    <source>
        <dbReference type="PROSITE" id="PS00715"/>
    </source>
</evidence>
<dbReference type="InterPro" id="IPR013324">
    <property type="entry name" value="RNA_pol_sigma_r3/r4-like"/>
</dbReference>
<dbReference type="NCBIfam" id="NF004207">
    <property type="entry name" value="PRK05657.1"/>
    <property type="match status" value="1"/>
</dbReference>
<dbReference type="SUPFAM" id="SSF88946">
    <property type="entry name" value="Sigma2 domain of RNA polymerase sigma factors"/>
    <property type="match status" value="1"/>
</dbReference>
<dbReference type="InterPro" id="IPR050239">
    <property type="entry name" value="Sigma-70_RNA_pol_init_factors"/>
</dbReference>
<evidence type="ECO:0000313" key="10">
    <source>
        <dbReference type="Proteomes" id="UP000652074"/>
    </source>
</evidence>
<dbReference type="PRINTS" id="PR00046">
    <property type="entry name" value="SIGMA70FCT"/>
</dbReference>
<dbReference type="RefSeq" id="WP_169207862.1">
    <property type="nucleotide sequence ID" value="NZ_CP059560.1"/>
</dbReference>
<dbReference type="Proteomes" id="UP000652074">
    <property type="component" value="Unassembled WGS sequence"/>
</dbReference>
<accession>A0ABX1MRX1</accession>
<dbReference type="CDD" id="cd06171">
    <property type="entry name" value="Sigma70_r4"/>
    <property type="match status" value="1"/>
</dbReference>
<dbReference type="InterPro" id="IPR013325">
    <property type="entry name" value="RNA_pol_sigma_r2"/>
</dbReference>
<comment type="function">
    <text evidence="6">Sigma factors are initiation factors that promote the attachment of RNA polymerase to specific initiation sites and are then released. This sigma factor is the master transcriptional regulator of the stationary phase and the general stress response.</text>
</comment>
<comment type="subunit">
    <text evidence="6">Interacts with the RNA polymerase core enzyme.</text>
</comment>
<dbReference type="Pfam" id="PF04542">
    <property type="entry name" value="Sigma70_r2"/>
    <property type="match status" value="1"/>
</dbReference>
<evidence type="ECO:0000256" key="1">
    <source>
        <dbReference type="ARBA" id="ARBA00022490"/>
    </source>
</evidence>
<feature type="region of interest" description="Sigma-70 factor domain-4" evidence="6">
    <location>
        <begin position="245"/>
        <end position="298"/>
    </location>
</feature>
<dbReference type="NCBIfam" id="TIGR02394">
    <property type="entry name" value="rpoS_proteo"/>
    <property type="match status" value="1"/>
</dbReference>
<dbReference type="HAMAP" id="MF_00959">
    <property type="entry name" value="Sigma70_RpoS"/>
    <property type="match status" value="1"/>
</dbReference>
<keyword evidence="4 6" id="KW-0238">DNA-binding</keyword>